<accession>A0A3B1CPU3</accession>
<evidence type="ECO:0000256" key="4">
    <source>
        <dbReference type="SAM" id="MobiDB-lite"/>
    </source>
</evidence>
<organism evidence="7">
    <name type="scientific">hydrothermal vent metagenome</name>
    <dbReference type="NCBI Taxonomy" id="652676"/>
    <lineage>
        <taxon>unclassified sequences</taxon>
        <taxon>metagenomes</taxon>
        <taxon>ecological metagenomes</taxon>
    </lineage>
</organism>
<evidence type="ECO:0000256" key="3">
    <source>
        <dbReference type="ARBA" id="ARBA00023004"/>
    </source>
</evidence>
<dbReference type="GO" id="GO:0046872">
    <property type="term" value="F:metal ion binding"/>
    <property type="evidence" value="ECO:0007669"/>
    <property type="project" value="UniProtKB-KW"/>
</dbReference>
<dbReference type="InterPro" id="IPR036280">
    <property type="entry name" value="Multihaem_cyt_sf"/>
</dbReference>
<dbReference type="Gene3D" id="1.10.760.10">
    <property type="entry name" value="Cytochrome c-like domain"/>
    <property type="match status" value="1"/>
</dbReference>
<dbReference type="GO" id="GO:0009055">
    <property type="term" value="F:electron transfer activity"/>
    <property type="evidence" value="ECO:0007669"/>
    <property type="project" value="InterPro"/>
</dbReference>
<feature type="domain" description="Cytochrome c" evidence="6">
    <location>
        <begin position="167"/>
        <end position="296"/>
    </location>
</feature>
<dbReference type="SUPFAM" id="SSF46626">
    <property type="entry name" value="Cytochrome c"/>
    <property type="match status" value="1"/>
</dbReference>
<evidence type="ECO:0000259" key="6">
    <source>
        <dbReference type="PROSITE" id="PS51007"/>
    </source>
</evidence>
<reference evidence="7" key="1">
    <citation type="submission" date="2018-06" db="EMBL/GenBank/DDBJ databases">
        <authorList>
            <person name="Zhirakovskaya E."/>
        </authorList>
    </citation>
    <scope>NUCLEOTIDE SEQUENCE</scope>
</reference>
<feature type="region of interest" description="Disordered" evidence="4">
    <location>
        <begin position="241"/>
        <end position="261"/>
    </location>
</feature>
<name>A0A3B1CPU3_9ZZZZ</name>
<keyword evidence="5" id="KW-0812">Transmembrane</keyword>
<sequence>MVKHIVFAISGFLIVLQLGIFVYREETAEWKGYQATYYKKLAEVVGDPKLANSPIKVTQIWDKKLNRADRCTTCHAGIANPAFENEPQPYTTHPNFKDGGYISKHAFEKFGCTICHEGNGQAVTVAATHGVVKHLDRQPLSGAYVQTACTKCHYELYSRDVYWPEADILMKGRDLAYELGCGACHAIRQFGTNAALAPDISNMGSKTELAFTLVHDFSRIESDDHITRVWEFEHFLDPEKIVPGKPDAPDPKDRTSPTIMPNWGLTEDEATALTVFTLSLRDPDVEDIPAKYFPKIASHEGFLQYR</sequence>
<keyword evidence="5" id="KW-1133">Transmembrane helix</keyword>
<proteinExistence type="predicted"/>
<keyword evidence="5" id="KW-0472">Membrane</keyword>
<evidence type="ECO:0000256" key="5">
    <source>
        <dbReference type="SAM" id="Phobius"/>
    </source>
</evidence>
<dbReference type="GO" id="GO:0020037">
    <property type="term" value="F:heme binding"/>
    <property type="evidence" value="ECO:0007669"/>
    <property type="project" value="InterPro"/>
</dbReference>
<keyword evidence="3" id="KW-0408">Iron</keyword>
<dbReference type="EMBL" id="UOGF01000060">
    <property type="protein sequence ID" value="VAX30332.1"/>
    <property type="molecule type" value="Genomic_DNA"/>
</dbReference>
<evidence type="ECO:0000256" key="2">
    <source>
        <dbReference type="ARBA" id="ARBA00022723"/>
    </source>
</evidence>
<feature type="transmembrane region" description="Helical" evidence="5">
    <location>
        <begin position="6"/>
        <end position="23"/>
    </location>
</feature>
<gene>
    <name evidence="7" type="ORF">MNBD_NITROSPIRAE01-657</name>
</gene>
<keyword evidence="2" id="KW-0479">Metal-binding</keyword>
<keyword evidence="1" id="KW-0349">Heme</keyword>
<protein>
    <recommendedName>
        <fullName evidence="6">Cytochrome c domain-containing protein</fullName>
    </recommendedName>
</protein>
<evidence type="ECO:0000256" key="1">
    <source>
        <dbReference type="ARBA" id="ARBA00022617"/>
    </source>
</evidence>
<dbReference type="AlphaFoldDB" id="A0A3B1CPU3"/>
<dbReference type="SUPFAM" id="SSF48695">
    <property type="entry name" value="Multiheme cytochromes"/>
    <property type="match status" value="1"/>
</dbReference>
<evidence type="ECO:0000313" key="7">
    <source>
        <dbReference type="EMBL" id="VAX30332.1"/>
    </source>
</evidence>
<dbReference type="InterPro" id="IPR009056">
    <property type="entry name" value="Cyt_c-like_dom"/>
</dbReference>
<feature type="compositionally biased region" description="Basic and acidic residues" evidence="4">
    <location>
        <begin position="241"/>
        <end position="255"/>
    </location>
</feature>
<dbReference type="InterPro" id="IPR036909">
    <property type="entry name" value="Cyt_c-like_dom_sf"/>
</dbReference>
<dbReference type="PROSITE" id="PS51007">
    <property type="entry name" value="CYTC"/>
    <property type="match status" value="1"/>
</dbReference>